<evidence type="ECO:0000256" key="3">
    <source>
        <dbReference type="ARBA" id="ARBA00022475"/>
    </source>
</evidence>
<keyword evidence="9 15" id="KW-0472">Membrane</keyword>
<evidence type="ECO:0000256" key="9">
    <source>
        <dbReference type="ARBA" id="ARBA00023136"/>
    </source>
</evidence>
<dbReference type="CDD" id="cd06503">
    <property type="entry name" value="ATP-synt_Fo_b"/>
    <property type="match status" value="1"/>
</dbReference>
<dbReference type="Proteomes" id="UP000245535">
    <property type="component" value="Unassembled WGS sequence"/>
</dbReference>
<dbReference type="GO" id="GO:0012505">
    <property type="term" value="C:endomembrane system"/>
    <property type="evidence" value="ECO:0007669"/>
    <property type="project" value="UniProtKB-SubCell"/>
</dbReference>
<evidence type="ECO:0000256" key="16">
    <source>
        <dbReference type="RuleBase" id="RU003848"/>
    </source>
</evidence>
<dbReference type="HAMAP" id="MF_01398">
    <property type="entry name" value="ATP_synth_b_bprime"/>
    <property type="match status" value="1"/>
</dbReference>
<evidence type="ECO:0000256" key="7">
    <source>
        <dbReference type="ARBA" id="ARBA00022989"/>
    </source>
</evidence>
<evidence type="ECO:0000313" key="19">
    <source>
        <dbReference type="Proteomes" id="UP000245535"/>
    </source>
</evidence>
<keyword evidence="2 15" id="KW-0813">Transport</keyword>
<organism evidence="18 19">
    <name type="scientific">Sediminitomix flava</name>
    <dbReference type="NCBI Taxonomy" id="379075"/>
    <lineage>
        <taxon>Bacteria</taxon>
        <taxon>Pseudomonadati</taxon>
        <taxon>Bacteroidota</taxon>
        <taxon>Cytophagia</taxon>
        <taxon>Cytophagales</taxon>
        <taxon>Flammeovirgaceae</taxon>
        <taxon>Sediminitomix</taxon>
    </lineage>
</organism>
<evidence type="ECO:0000256" key="15">
    <source>
        <dbReference type="HAMAP-Rule" id="MF_01398"/>
    </source>
</evidence>
<evidence type="ECO:0000256" key="14">
    <source>
        <dbReference type="ARBA" id="ARBA00037847"/>
    </source>
</evidence>
<dbReference type="SUPFAM" id="SSF81573">
    <property type="entry name" value="F1F0 ATP synthase subunit B, membrane domain"/>
    <property type="match status" value="1"/>
</dbReference>
<dbReference type="Gene3D" id="1.20.5.620">
    <property type="entry name" value="F1F0 ATP synthase subunit B, membrane domain"/>
    <property type="match status" value="1"/>
</dbReference>
<dbReference type="NCBIfam" id="TIGR01144">
    <property type="entry name" value="ATP_synt_b"/>
    <property type="match status" value="1"/>
</dbReference>
<keyword evidence="17" id="KW-0175">Coiled coil</keyword>
<keyword evidence="8 15" id="KW-0406">Ion transport</keyword>
<comment type="caution">
    <text evidence="18">The sequence shown here is derived from an EMBL/GenBank/DDBJ whole genome shotgun (WGS) entry which is preliminary data.</text>
</comment>
<sequence length="165" mass="18066">MSIVTPGVGLIFWTAVAFLIVFLILGLKVFPQISAALRDREDSIDKALKDAEEARTSVTDLKSTIEDMKKEARAEREEILNDAKANANKIVQEAKEQAQTEAKLILDNANASIVAERQAAMNEVKAQLAEMSISIAEKILNEKLSTDAAQEKLVAELVEEVSAVR</sequence>
<feature type="transmembrane region" description="Helical" evidence="15">
    <location>
        <begin position="6"/>
        <end position="30"/>
    </location>
</feature>
<evidence type="ECO:0000256" key="5">
    <source>
        <dbReference type="ARBA" id="ARBA00022692"/>
    </source>
</evidence>
<dbReference type="InterPro" id="IPR005864">
    <property type="entry name" value="ATP_synth_F0_bsu_bac"/>
</dbReference>
<comment type="subunit">
    <text evidence="15">F-type ATPases have 2 components, F(1) - the catalytic core - and F(0) - the membrane proton channel. F(1) has five subunits: alpha(3), beta(3), gamma(1), delta(1), epsilon(1). F(0) has three main subunits: a(1), b(2) and c(10-14). The alpha and beta chains form an alternating ring which encloses part of the gamma chain. F(1) is attached to F(0) by a central stalk formed by the gamma and epsilon chains, while a peripheral stalk is formed by the delta and b chains.</text>
</comment>
<keyword evidence="10 15" id="KW-0066">ATP synthesis</keyword>
<dbReference type="RefSeq" id="WP_109615613.1">
    <property type="nucleotide sequence ID" value="NZ_QGDO01000001.1"/>
</dbReference>
<evidence type="ECO:0000313" key="18">
    <source>
        <dbReference type="EMBL" id="PWJ44094.1"/>
    </source>
</evidence>
<proteinExistence type="inferred from homology"/>
<evidence type="ECO:0000256" key="13">
    <source>
        <dbReference type="ARBA" id="ARBA00026054"/>
    </source>
</evidence>
<evidence type="ECO:0000256" key="6">
    <source>
        <dbReference type="ARBA" id="ARBA00022781"/>
    </source>
</evidence>
<feature type="coiled-coil region" evidence="17">
    <location>
        <begin position="44"/>
        <end position="100"/>
    </location>
</feature>
<keyword evidence="4 15" id="KW-0138">CF(0)</keyword>
<dbReference type="Pfam" id="PF00430">
    <property type="entry name" value="ATP-synt_B"/>
    <property type="match status" value="1"/>
</dbReference>
<comment type="subcellular location">
    <subcellularLocation>
        <location evidence="15">Cell membrane</location>
        <topology evidence="15">Single-pass membrane protein</topology>
    </subcellularLocation>
    <subcellularLocation>
        <location evidence="14">Endomembrane system</location>
        <topology evidence="14">Single-pass membrane protein</topology>
    </subcellularLocation>
</comment>
<dbReference type="AlphaFoldDB" id="A0A315ZHA0"/>
<dbReference type="GO" id="GO:0046933">
    <property type="term" value="F:proton-transporting ATP synthase activity, rotational mechanism"/>
    <property type="evidence" value="ECO:0007669"/>
    <property type="project" value="UniProtKB-UniRule"/>
</dbReference>
<dbReference type="EMBL" id="QGDO01000001">
    <property type="protein sequence ID" value="PWJ44094.1"/>
    <property type="molecule type" value="Genomic_DNA"/>
</dbReference>
<evidence type="ECO:0000256" key="12">
    <source>
        <dbReference type="ARBA" id="ARBA00025614"/>
    </source>
</evidence>
<dbReference type="InterPro" id="IPR028987">
    <property type="entry name" value="ATP_synth_B-like_membr_sf"/>
</dbReference>
<evidence type="ECO:0000256" key="4">
    <source>
        <dbReference type="ARBA" id="ARBA00022547"/>
    </source>
</evidence>
<gene>
    <name evidence="15" type="primary">atpF</name>
    <name evidence="18" type="ORF">BC781_101444</name>
</gene>
<evidence type="ECO:0000256" key="1">
    <source>
        <dbReference type="ARBA" id="ARBA00005513"/>
    </source>
</evidence>
<dbReference type="GO" id="GO:0046961">
    <property type="term" value="F:proton-transporting ATPase activity, rotational mechanism"/>
    <property type="evidence" value="ECO:0007669"/>
    <property type="project" value="TreeGrafter"/>
</dbReference>
<keyword evidence="5 15" id="KW-0812">Transmembrane</keyword>
<dbReference type="GO" id="GO:0005886">
    <property type="term" value="C:plasma membrane"/>
    <property type="evidence" value="ECO:0007669"/>
    <property type="project" value="UniProtKB-SubCell"/>
</dbReference>
<keyword evidence="19" id="KW-1185">Reference proteome</keyword>
<evidence type="ECO:0000256" key="8">
    <source>
        <dbReference type="ARBA" id="ARBA00023065"/>
    </source>
</evidence>
<reference evidence="18 19" key="1">
    <citation type="submission" date="2018-03" db="EMBL/GenBank/DDBJ databases">
        <title>Genomic Encyclopedia of Archaeal and Bacterial Type Strains, Phase II (KMG-II): from individual species to whole genera.</title>
        <authorList>
            <person name="Goeker M."/>
        </authorList>
    </citation>
    <scope>NUCLEOTIDE SEQUENCE [LARGE SCALE GENOMIC DNA]</scope>
    <source>
        <strain evidence="18 19">DSM 28229</strain>
    </source>
</reference>
<dbReference type="PANTHER" id="PTHR33445:SF1">
    <property type="entry name" value="ATP SYNTHASE SUBUNIT B"/>
    <property type="match status" value="1"/>
</dbReference>
<dbReference type="GO" id="GO:0045259">
    <property type="term" value="C:proton-transporting ATP synthase complex"/>
    <property type="evidence" value="ECO:0007669"/>
    <property type="project" value="UniProtKB-KW"/>
</dbReference>
<protein>
    <recommendedName>
        <fullName evidence="15">ATP synthase subunit b</fullName>
    </recommendedName>
    <alternativeName>
        <fullName evidence="15">ATP synthase F(0) sector subunit b</fullName>
    </alternativeName>
    <alternativeName>
        <fullName evidence="15">ATPase subunit I</fullName>
    </alternativeName>
    <alternativeName>
        <fullName evidence="15">F-type ATPase subunit b</fullName>
        <shortName evidence="15">F-ATPase subunit b</shortName>
    </alternativeName>
</protein>
<evidence type="ECO:0000256" key="10">
    <source>
        <dbReference type="ARBA" id="ARBA00023310"/>
    </source>
</evidence>
<comment type="function">
    <text evidence="12">Component of the F(0) channel, it forms part of the peripheral stalk, linking F(1) to F(0). The b'-subunit is a diverged and duplicated form of b found in plants and photosynthetic bacteria.</text>
</comment>
<accession>A0A315ZHA0</accession>
<evidence type="ECO:0000256" key="17">
    <source>
        <dbReference type="SAM" id="Coils"/>
    </source>
</evidence>
<dbReference type="InterPro" id="IPR050059">
    <property type="entry name" value="ATP_synthase_B_chain"/>
</dbReference>
<keyword evidence="7 15" id="KW-1133">Transmembrane helix</keyword>
<dbReference type="InterPro" id="IPR002146">
    <property type="entry name" value="ATP_synth_b/b'su_bac/chlpt"/>
</dbReference>
<dbReference type="PANTHER" id="PTHR33445">
    <property type="entry name" value="ATP SYNTHASE SUBUNIT B', CHLOROPLASTIC"/>
    <property type="match status" value="1"/>
</dbReference>
<evidence type="ECO:0000256" key="11">
    <source>
        <dbReference type="ARBA" id="ARBA00025198"/>
    </source>
</evidence>
<keyword evidence="3 15" id="KW-1003">Cell membrane</keyword>
<evidence type="ECO:0000256" key="2">
    <source>
        <dbReference type="ARBA" id="ARBA00022448"/>
    </source>
</evidence>
<comment type="function">
    <text evidence="11 15">F(1)F(0) ATP synthase produces ATP from ADP in the presence of a proton or sodium gradient. F-type ATPases consist of two structural domains, F(1) containing the extramembraneous catalytic core and F(0) containing the membrane proton channel, linked together by a central stalk and a peripheral stalk. During catalysis, ATP synthesis in the catalytic domain of F(1) is coupled via a rotary mechanism of the central stalk subunits to proton translocation.</text>
</comment>
<keyword evidence="6 15" id="KW-0375">Hydrogen ion transport</keyword>
<comment type="similarity">
    <text evidence="1 15 16">Belongs to the ATPase B chain family.</text>
</comment>
<comment type="subunit">
    <text evidence="13">F-type ATPases have 2 components, F(1) - the catalytic core - and F(0) - the membrane proton channel. F(1) has five subunits: alpha(3), beta(3), gamma(1), delta(1), epsilon(1). F(0) has four main subunits: a(1), b(2) and c(10-14). The alpha and beta chains form an alternating ring which encloses part of the gamma chain. F(1) is attached to F(0) by a central stalk formed by the gamma and epsilon chains, while a peripheral stalk is formed by the delta and b chains.</text>
</comment>
<dbReference type="OrthoDB" id="9795289at2"/>
<name>A0A315ZHA0_SEDFL</name>